<dbReference type="STRING" id="321763.SAMN04488692_13026"/>
<dbReference type="GO" id="GO:0044206">
    <property type="term" value="P:UMP salvage"/>
    <property type="evidence" value="ECO:0007669"/>
    <property type="project" value="UniProtKB-UniPathway"/>
</dbReference>
<dbReference type="NCBIfam" id="TIGR00235">
    <property type="entry name" value="udk"/>
    <property type="match status" value="1"/>
</dbReference>
<dbReference type="GO" id="GO:0005737">
    <property type="term" value="C:cytoplasm"/>
    <property type="evidence" value="ECO:0007669"/>
    <property type="project" value="UniProtKB-SubCell"/>
</dbReference>
<reference evidence="7 8" key="1">
    <citation type="submission" date="2016-10" db="EMBL/GenBank/DDBJ databases">
        <authorList>
            <person name="de Groot N.N."/>
        </authorList>
    </citation>
    <scope>NUCLEOTIDE SEQUENCE [LARGE SCALE GENOMIC DNA]</scope>
    <source>
        <strain evidence="7 8">SLAS-1</strain>
    </source>
</reference>
<comment type="subcellular location">
    <subcellularLocation>
        <location evidence="5">Cytoplasm</location>
    </subcellularLocation>
</comment>
<dbReference type="NCBIfam" id="NF004018">
    <property type="entry name" value="PRK05480.1"/>
    <property type="match status" value="1"/>
</dbReference>
<evidence type="ECO:0000256" key="2">
    <source>
        <dbReference type="ARBA" id="ARBA00022679"/>
    </source>
</evidence>
<accession>A0A1G9SQY9</accession>
<dbReference type="AlphaFoldDB" id="A0A1G9SQY9"/>
<sequence length="203" mass="23382">MLGIGGGTASGKTTLAKILKNSFADEVSILKLDYYYHDLEYFDEPEDQINFDHPDAFEISLLNQHLDKLRDGKTVKRPVYNFKTNRRLQETCPVQPSRIIIVEGILALYYQSLCSQYDLRIYVDTDSDIRLLRRISRDIKERDRTLQSVKKQYISTVKPMHEQFVEPSKSKADIIIPHGGLNDIANDLLIEKIRGHLEKVSGK</sequence>
<organism evidence="7 8">
    <name type="scientific">Halarsenatibacter silvermanii</name>
    <dbReference type="NCBI Taxonomy" id="321763"/>
    <lineage>
        <taxon>Bacteria</taxon>
        <taxon>Bacillati</taxon>
        <taxon>Bacillota</taxon>
        <taxon>Clostridia</taxon>
        <taxon>Halanaerobiales</taxon>
        <taxon>Halarsenatibacteraceae</taxon>
        <taxon>Halarsenatibacter</taxon>
    </lineage>
</organism>
<dbReference type="EC" id="2.7.1.48" evidence="5"/>
<dbReference type="InterPro" id="IPR000764">
    <property type="entry name" value="Uridine_kinase-like"/>
</dbReference>
<keyword evidence="8" id="KW-1185">Reference proteome</keyword>
<dbReference type="OrthoDB" id="9777642at2"/>
<dbReference type="Proteomes" id="UP000199476">
    <property type="component" value="Unassembled WGS sequence"/>
</dbReference>
<dbReference type="GO" id="GO:0004849">
    <property type="term" value="F:uridine kinase activity"/>
    <property type="evidence" value="ECO:0007669"/>
    <property type="project" value="UniProtKB-EC"/>
</dbReference>
<dbReference type="PANTHER" id="PTHR10285">
    <property type="entry name" value="URIDINE KINASE"/>
    <property type="match status" value="1"/>
</dbReference>
<dbReference type="InterPro" id="IPR006083">
    <property type="entry name" value="PRK/URK"/>
</dbReference>
<evidence type="ECO:0000256" key="4">
    <source>
        <dbReference type="ARBA" id="ARBA00022777"/>
    </source>
</evidence>
<keyword evidence="5" id="KW-0067">ATP-binding</keyword>
<dbReference type="InterPro" id="IPR027417">
    <property type="entry name" value="P-loop_NTPase"/>
</dbReference>
<dbReference type="Pfam" id="PF00485">
    <property type="entry name" value="PRK"/>
    <property type="match status" value="1"/>
</dbReference>
<dbReference type="CDD" id="cd02023">
    <property type="entry name" value="UMPK"/>
    <property type="match status" value="1"/>
</dbReference>
<comment type="catalytic activity">
    <reaction evidence="5">
        <text>uridine + ATP = UMP + ADP + H(+)</text>
        <dbReference type="Rhea" id="RHEA:16825"/>
        <dbReference type="ChEBI" id="CHEBI:15378"/>
        <dbReference type="ChEBI" id="CHEBI:16704"/>
        <dbReference type="ChEBI" id="CHEBI:30616"/>
        <dbReference type="ChEBI" id="CHEBI:57865"/>
        <dbReference type="ChEBI" id="CHEBI:456216"/>
        <dbReference type="EC" id="2.7.1.48"/>
    </reaction>
</comment>
<name>A0A1G9SQY9_9FIRM</name>
<dbReference type="EMBL" id="FNGO01000030">
    <property type="protein sequence ID" value="SDM37757.1"/>
    <property type="molecule type" value="Genomic_DNA"/>
</dbReference>
<keyword evidence="5" id="KW-0963">Cytoplasm</keyword>
<comment type="pathway">
    <text evidence="1 5">Pyrimidine metabolism; UMP biosynthesis via salvage pathway; UMP from uridine: step 1/1.</text>
</comment>
<evidence type="ECO:0000256" key="3">
    <source>
        <dbReference type="ARBA" id="ARBA00022741"/>
    </source>
</evidence>
<evidence type="ECO:0000313" key="8">
    <source>
        <dbReference type="Proteomes" id="UP000199476"/>
    </source>
</evidence>
<proteinExistence type="inferred from homology"/>
<feature type="domain" description="Phosphoribulokinase/uridine kinase" evidence="6">
    <location>
        <begin position="2"/>
        <end position="185"/>
    </location>
</feature>
<keyword evidence="3 5" id="KW-0547">Nucleotide-binding</keyword>
<dbReference type="GO" id="GO:0005524">
    <property type="term" value="F:ATP binding"/>
    <property type="evidence" value="ECO:0007669"/>
    <property type="project" value="UniProtKB-KW"/>
</dbReference>
<dbReference type="Gene3D" id="3.40.50.300">
    <property type="entry name" value="P-loop containing nucleotide triphosphate hydrolases"/>
    <property type="match status" value="1"/>
</dbReference>
<dbReference type="GO" id="GO:0044211">
    <property type="term" value="P:CTP salvage"/>
    <property type="evidence" value="ECO:0007669"/>
    <property type="project" value="UniProtKB-UniPathway"/>
</dbReference>
<gene>
    <name evidence="7" type="ORF">SAMN04488692_13026</name>
</gene>
<comment type="pathway">
    <text evidence="5">Pyrimidine metabolism; CTP biosynthesis via salvage pathway; CTP from cytidine: step 1/3.</text>
</comment>
<keyword evidence="2 5" id="KW-0808">Transferase</keyword>
<dbReference type="UniPathway" id="UPA00579">
    <property type="reaction ID" value="UER00640"/>
</dbReference>
<evidence type="ECO:0000313" key="7">
    <source>
        <dbReference type="EMBL" id="SDM37757.1"/>
    </source>
</evidence>
<dbReference type="UniPathway" id="UPA00574">
    <property type="reaction ID" value="UER00637"/>
</dbReference>
<comment type="catalytic activity">
    <reaction evidence="5">
        <text>cytidine + ATP = CMP + ADP + H(+)</text>
        <dbReference type="Rhea" id="RHEA:24674"/>
        <dbReference type="ChEBI" id="CHEBI:15378"/>
        <dbReference type="ChEBI" id="CHEBI:17562"/>
        <dbReference type="ChEBI" id="CHEBI:30616"/>
        <dbReference type="ChEBI" id="CHEBI:60377"/>
        <dbReference type="ChEBI" id="CHEBI:456216"/>
        <dbReference type="EC" id="2.7.1.48"/>
    </reaction>
</comment>
<comment type="similarity">
    <text evidence="5">Belongs to the uridine kinase family.</text>
</comment>
<evidence type="ECO:0000259" key="6">
    <source>
        <dbReference type="Pfam" id="PF00485"/>
    </source>
</evidence>
<keyword evidence="4 5" id="KW-0418">Kinase</keyword>
<dbReference type="SUPFAM" id="SSF52540">
    <property type="entry name" value="P-loop containing nucleoside triphosphate hydrolases"/>
    <property type="match status" value="1"/>
</dbReference>
<evidence type="ECO:0000256" key="5">
    <source>
        <dbReference type="RuleBase" id="RU003825"/>
    </source>
</evidence>
<dbReference type="GO" id="GO:0043771">
    <property type="term" value="F:cytidine kinase activity"/>
    <property type="evidence" value="ECO:0007669"/>
    <property type="project" value="RHEA"/>
</dbReference>
<protein>
    <recommendedName>
        <fullName evidence="5">Uridine kinase</fullName>
        <ecNumber evidence="5">2.7.1.48</ecNumber>
    </recommendedName>
</protein>
<evidence type="ECO:0000256" key="1">
    <source>
        <dbReference type="ARBA" id="ARBA00004690"/>
    </source>
</evidence>
<dbReference type="PRINTS" id="PR00988">
    <property type="entry name" value="URIDINKINASE"/>
</dbReference>